<sequence length="72" mass="8007">MSQASANALALAEASRRESAVHVKIEEINKPKLIILLVAVVVNTPAIFIVLRTEQNHSVNIAQYSSVKDFWY</sequence>
<accession>A0A5P8W777</accession>
<dbReference type="EMBL" id="CP045226">
    <property type="protein sequence ID" value="QFS48422.1"/>
    <property type="molecule type" value="Genomic_DNA"/>
</dbReference>
<feature type="transmembrane region" description="Helical" evidence="1">
    <location>
        <begin position="33"/>
        <end position="51"/>
    </location>
</feature>
<dbReference type="Proteomes" id="UP000326678">
    <property type="component" value="Chromosome Gxm1"/>
</dbReference>
<protein>
    <submittedName>
        <fullName evidence="2">Uncharacterized protein</fullName>
    </submittedName>
</protein>
<dbReference type="AlphaFoldDB" id="A0A5P8W777"/>
<proteinExistence type="predicted"/>
<evidence type="ECO:0000313" key="2">
    <source>
        <dbReference type="EMBL" id="QFS48422.1"/>
    </source>
</evidence>
<keyword evidence="1" id="KW-0812">Transmembrane</keyword>
<keyword evidence="3" id="KW-1185">Reference proteome</keyword>
<reference evidence="2 3" key="1">
    <citation type="submission" date="2019-10" db="EMBL/GenBank/DDBJ databases">
        <title>Genomic and transcriptomic insights into the perfect genentic adaptation of a filamentous nitrogen-fixing cyanobacterium to rice fields.</title>
        <authorList>
            <person name="Chen Z."/>
        </authorList>
    </citation>
    <scope>NUCLEOTIDE SEQUENCE [LARGE SCALE GENOMIC DNA]</scope>
    <source>
        <strain evidence="2">CCNUC1</strain>
    </source>
</reference>
<keyword evidence="1" id="KW-0472">Membrane</keyword>
<name>A0A5P8W777_9NOSO</name>
<gene>
    <name evidence="2" type="ORF">GXM_05916</name>
</gene>
<evidence type="ECO:0000313" key="3">
    <source>
        <dbReference type="Proteomes" id="UP000326678"/>
    </source>
</evidence>
<evidence type="ECO:0000256" key="1">
    <source>
        <dbReference type="SAM" id="Phobius"/>
    </source>
</evidence>
<dbReference type="KEGG" id="nsh:GXM_05916"/>
<keyword evidence="1" id="KW-1133">Transmembrane helix</keyword>
<organism evidence="2 3">
    <name type="scientific">Nostoc sphaeroides CCNUC1</name>
    <dbReference type="NCBI Taxonomy" id="2653204"/>
    <lineage>
        <taxon>Bacteria</taxon>
        <taxon>Bacillati</taxon>
        <taxon>Cyanobacteriota</taxon>
        <taxon>Cyanophyceae</taxon>
        <taxon>Nostocales</taxon>
        <taxon>Nostocaceae</taxon>
        <taxon>Nostoc</taxon>
    </lineage>
</organism>